<evidence type="ECO:0000256" key="1">
    <source>
        <dbReference type="ARBA" id="ARBA00022490"/>
    </source>
</evidence>
<reference evidence="5 6" key="1">
    <citation type="submission" date="2019-02" db="EMBL/GenBank/DDBJ databases">
        <title>Deep-cultivation of Planctomycetes and their phenomic and genomic characterization uncovers novel biology.</title>
        <authorList>
            <person name="Wiegand S."/>
            <person name="Jogler M."/>
            <person name="Boedeker C."/>
            <person name="Pinto D."/>
            <person name="Vollmers J."/>
            <person name="Rivas-Marin E."/>
            <person name="Kohn T."/>
            <person name="Peeters S.H."/>
            <person name="Heuer A."/>
            <person name="Rast P."/>
            <person name="Oberbeckmann S."/>
            <person name="Bunk B."/>
            <person name="Jeske O."/>
            <person name="Meyerdierks A."/>
            <person name="Storesund J.E."/>
            <person name="Kallscheuer N."/>
            <person name="Luecker S."/>
            <person name="Lage O.M."/>
            <person name="Pohl T."/>
            <person name="Merkel B.J."/>
            <person name="Hornburger P."/>
            <person name="Mueller R.-W."/>
            <person name="Bruemmer F."/>
            <person name="Labrenz M."/>
            <person name="Spormann A.M."/>
            <person name="Op Den Camp H."/>
            <person name="Overmann J."/>
            <person name="Amann R."/>
            <person name="Jetten M.S.M."/>
            <person name="Mascher T."/>
            <person name="Medema M.H."/>
            <person name="Devos D.P."/>
            <person name="Kaster A.-K."/>
            <person name="Ovreas L."/>
            <person name="Rohde M."/>
            <person name="Galperin M.Y."/>
            <person name="Jogler C."/>
        </authorList>
    </citation>
    <scope>NUCLEOTIDE SEQUENCE [LARGE SCALE GENOMIC DNA]</scope>
    <source>
        <strain evidence="5 6">Pla108</strain>
    </source>
</reference>
<dbReference type="GO" id="GO:0051304">
    <property type="term" value="P:chromosome separation"/>
    <property type="evidence" value="ECO:0007669"/>
    <property type="project" value="InterPro"/>
</dbReference>
<dbReference type="EMBL" id="SJPR01000001">
    <property type="protein sequence ID" value="TWT99887.1"/>
    <property type="molecule type" value="Genomic_DNA"/>
</dbReference>
<keyword evidence="2" id="KW-0132">Cell division</keyword>
<dbReference type="PANTHER" id="PTHR34298:SF2">
    <property type="entry name" value="SEGREGATION AND CONDENSATION PROTEIN B"/>
    <property type="match status" value="1"/>
</dbReference>
<dbReference type="OrthoDB" id="211906at2"/>
<evidence type="ECO:0000256" key="2">
    <source>
        <dbReference type="ARBA" id="ARBA00022618"/>
    </source>
</evidence>
<evidence type="ECO:0000256" key="4">
    <source>
        <dbReference type="ARBA" id="ARBA00023306"/>
    </source>
</evidence>
<gene>
    <name evidence="5" type="primary">scpB</name>
    <name evidence="5" type="ORF">Pla108_08300</name>
</gene>
<protein>
    <submittedName>
        <fullName evidence="5">Segregation and condensation protein B</fullName>
    </submittedName>
</protein>
<dbReference type="AlphaFoldDB" id="A0A5C6AK59"/>
<keyword evidence="1" id="KW-0963">Cytoplasm</keyword>
<dbReference type="Proteomes" id="UP000317421">
    <property type="component" value="Unassembled WGS sequence"/>
</dbReference>
<dbReference type="InterPro" id="IPR005234">
    <property type="entry name" value="ScpB_csome_segregation"/>
</dbReference>
<keyword evidence="3" id="KW-0159">Chromosome partition</keyword>
<evidence type="ECO:0000313" key="6">
    <source>
        <dbReference type="Proteomes" id="UP000317421"/>
    </source>
</evidence>
<name>A0A5C6AK59_9BACT</name>
<evidence type="ECO:0000313" key="5">
    <source>
        <dbReference type="EMBL" id="TWT99887.1"/>
    </source>
</evidence>
<dbReference type="InterPro" id="IPR036388">
    <property type="entry name" value="WH-like_DNA-bd_sf"/>
</dbReference>
<comment type="caution">
    <text evidence="5">The sequence shown here is derived from an EMBL/GenBank/DDBJ whole genome shotgun (WGS) entry which is preliminary data.</text>
</comment>
<organism evidence="5 6">
    <name type="scientific">Botrimarina colliarenosi</name>
    <dbReference type="NCBI Taxonomy" id="2528001"/>
    <lineage>
        <taxon>Bacteria</taxon>
        <taxon>Pseudomonadati</taxon>
        <taxon>Planctomycetota</taxon>
        <taxon>Planctomycetia</taxon>
        <taxon>Pirellulales</taxon>
        <taxon>Lacipirellulaceae</taxon>
        <taxon>Botrimarina</taxon>
    </lineage>
</organism>
<dbReference type="InterPro" id="IPR036390">
    <property type="entry name" value="WH_DNA-bd_sf"/>
</dbReference>
<dbReference type="Pfam" id="PF04079">
    <property type="entry name" value="SMC_ScpB"/>
    <property type="match status" value="1"/>
</dbReference>
<dbReference type="Gene3D" id="1.10.10.10">
    <property type="entry name" value="Winged helix-like DNA-binding domain superfamily/Winged helix DNA-binding domain"/>
    <property type="match status" value="2"/>
</dbReference>
<dbReference type="PANTHER" id="PTHR34298">
    <property type="entry name" value="SEGREGATION AND CONDENSATION PROTEIN B"/>
    <property type="match status" value="1"/>
</dbReference>
<accession>A0A5C6AK59</accession>
<evidence type="ECO:0000256" key="3">
    <source>
        <dbReference type="ARBA" id="ARBA00022829"/>
    </source>
</evidence>
<keyword evidence="6" id="KW-1185">Reference proteome</keyword>
<sequence length="213" mass="23000">MNEQDANDEGPVTLPMSRLRAAFERMLDKPSNASPAPDPDAVTPEGIVEAVLFVGRSDDAPISAEAIAAVIRDVSAADVDTLIERLDQHYDEDHAACRVERSPAGYRLVLAEAFADAPDRLGGRVRASRLSPAALECLSVIAYRQPIAVAAIDALRGGASGPTLRQLVRRDLVRCDEPSEGDEGPRYATTDRFLQLLGLSSLQQLPRVEELDD</sequence>
<dbReference type="SUPFAM" id="SSF46785">
    <property type="entry name" value="Winged helix' DNA-binding domain"/>
    <property type="match status" value="2"/>
</dbReference>
<dbReference type="GO" id="GO:0051301">
    <property type="term" value="P:cell division"/>
    <property type="evidence" value="ECO:0007669"/>
    <property type="project" value="UniProtKB-KW"/>
</dbReference>
<proteinExistence type="predicted"/>
<keyword evidence="4" id="KW-0131">Cell cycle</keyword>
<dbReference type="RefSeq" id="WP_146443267.1">
    <property type="nucleotide sequence ID" value="NZ_SJPR01000001.1"/>
</dbReference>